<dbReference type="AlphaFoldDB" id="A0ABD5SMW0"/>
<dbReference type="SUPFAM" id="SSF56349">
    <property type="entry name" value="DNA breaking-rejoining enzymes"/>
    <property type="match status" value="1"/>
</dbReference>
<reference evidence="4 5" key="1">
    <citation type="journal article" date="2019" name="Int. J. Syst. Evol. Microbiol.">
        <title>The Global Catalogue of Microorganisms (GCM) 10K type strain sequencing project: providing services to taxonomists for standard genome sequencing and annotation.</title>
        <authorList>
            <consortium name="The Broad Institute Genomics Platform"/>
            <consortium name="The Broad Institute Genome Sequencing Center for Infectious Disease"/>
            <person name="Wu L."/>
            <person name="Ma J."/>
        </authorList>
    </citation>
    <scope>NUCLEOTIDE SEQUENCE [LARGE SCALE GENOMIC DNA]</scope>
    <source>
        <strain evidence="4 5">LMG 29247</strain>
    </source>
</reference>
<name>A0ABD5SMW0_9EURY</name>
<keyword evidence="1" id="KW-0233">DNA recombination</keyword>
<dbReference type="InterPro" id="IPR011010">
    <property type="entry name" value="DNA_brk_join_enz"/>
</dbReference>
<organism evidence="4 5">
    <name type="scientific">Natrinema soli</name>
    <dbReference type="NCBI Taxonomy" id="1930624"/>
    <lineage>
        <taxon>Archaea</taxon>
        <taxon>Methanobacteriati</taxon>
        <taxon>Methanobacteriota</taxon>
        <taxon>Stenosarchaea group</taxon>
        <taxon>Halobacteria</taxon>
        <taxon>Halobacteriales</taxon>
        <taxon>Natrialbaceae</taxon>
        <taxon>Natrinema</taxon>
    </lineage>
</organism>
<protein>
    <submittedName>
        <fullName evidence="4">Tyrosine-type recombinase/integrase</fullName>
    </submittedName>
</protein>
<proteinExistence type="predicted"/>
<dbReference type="Gene3D" id="1.10.443.10">
    <property type="entry name" value="Intergrase catalytic core"/>
    <property type="match status" value="1"/>
</dbReference>
<keyword evidence="5" id="KW-1185">Reference proteome</keyword>
<dbReference type="EMBL" id="JBHSWV010000221">
    <property type="protein sequence ID" value="MFC6766219.1"/>
    <property type="molecule type" value="Genomic_DNA"/>
</dbReference>
<gene>
    <name evidence="4" type="ORF">ACFQE6_14830</name>
</gene>
<dbReference type="InterPro" id="IPR013762">
    <property type="entry name" value="Integrase-like_cat_sf"/>
</dbReference>
<dbReference type="Pfam" id="PF00589">
    <property type="entry name" value="Phage_integrase"/>
    <property type="match status" value="1"/>
</dbReference>
<dbReference type="GO" id="GO:0006310">
    <property type="term" value="P:DNA recombination"/>
    <property type="evidence" value="ECO:0007669"/>
    <property type="project" value="UniProtKB-KW"/>
</dbReference>
<accession>A0ABD5SMW0</accession>
<dbReference type="RefSeq" id="WP_273739195.1">
    <property type="nucleotide sequence ID" value="NZ_JAQIVI010000221.1"/>
</dbReference>
<evidence type="ECO:0000256" key="2">
    <source>
        <dbReference type="SAM" id="MobiDB-lite"/>
    </source>
</evidence>
<evidence type="ECO:0000259" key="3">
    <source>
        <dbReference type="Pfam" id="PF00589"/>
    </source>
</evidence>
<feature type="compositionally biased region" description="Basic and acidic residues" evidence="2">
    <location>
        <begin position="88"/>
        <end position="98"/>
    </location>
</feature>
<evidence type="ECO:0000313" key="5">
    <source>
        <dbReference type="Proteomes" id="UP001596383"/>
    </source>
</evidence>
<dbReference type="CDD" id="cd00397">
    <property type="entry name" value="DNA_BRE_C"/>
    <property type="match status" value="1"/>
</dbReference>
<comment type="caution">
    <text evidence="4">The sequence shown here is derived from an EMBL/GenBank/DDBJ whole genome shotgun (WGS) entry which is preliminary data.</text>
</comment>
<sequence>MFRLDTLFLERNRFNRDRYRFDISIEVGEATVYRVLPIPSGFVVQRYGTAQHVLIELLYNSGMRIGEIRSLDIHDLISETNELLIRHRPEEGTRLKNGEDDDGTPGDGERNISLKAAVVEALEQYIGTLRTEVTDEFSREPLFTTVYGRASRSTLRRWVYEATSCRWADEDETEVTCDGTCDPDSAVCPYSYYPHAIRRGAIVNHLSGDLPYGKASERFDVSIPILKRHYDPRLKETRKQDREDAVRNAWSEF</sequence>
<evidence type="ECO:0000313" key="4">
    <source>
        <dbReference type="EMBL" id="MFC6766219.1"/>
    </source>
</evidence>
<evidence type="ECO:0000256" key="1">
    <source>
        <dbReference type="ARBA" id="ARBA00023172"/>
    </source>
</evidence>
<dbReference type="InterPro" id="IPR002104">
    <property type="entry name" value="Integrase_catalytic"/>
</dbReference>
<feature type="domain" description="Tyr recombinase" evidence="3">
    <location>
        <begin position="51"/>
        <end position="146"/>
    </location>
</feature>
<dbReference type="Proteomes" id="UP001596383">
    <property type="component" value="Unassembled WGS sequence"/>
</dbReference>
<feature type="region of interest" description="Disordered" evidence="2">
    <location>
        <begin position="88"/>
        <end position="110"/>
    </location>
</feature>